<evidence type="ECO:0000313" key="2">
    <source>
        <dbReference type="EMBL" id="GBP81534.1"/>
    </source>
</evidence>
<protein>
    <submittedName>
        <fullName evidence="2">Uncharacterized protein</fullName>
    </submittedName>
</protein>
<feature type="region of interest" description="Disordered" evidence="1">
    <location>
        <begin position="1"/>
        <end position="29"/>
    </location>
</feature>
<reference evidence="2 3" key="1">
    <citation type="journal article" date="2019" name="Commun. Biol.">
        <title>The bagworm genome reveals a unique fibroin gene that provides high tensile strength.</title>
        <authorList>
            <person name="Kono N."/>
            <person name="Nakamura H."/>
            <person name="Ohtoshi R."/>
            <person name="Tomita M."/>
            <person name="Numata K."/>
            <person name="Arakawa K."/>
        </authorList>
    </citation>
    <scope>NUCLEOTIDE SEQUENCE [LARGE SCALE GENOMIC DNA]</scope>
</reference>
<dbReference type="AlphaFoldDB" id="A0A4C1Z3C3"/>
<evidence type="ECO:0000256" key="1">
    <source>
        <dbReference type="SAM" id="MobiDB-lite"/>
    </source>
</evidence>
<evidence type="ECO:0000313" key="3">
    <source>
        <dbReference type="Proteomes" id="UP000299102"/>
    </source>
</evidence>
<gene>
    <name evidence="2" type="ORF">EVAR_57179_1</name>
</gene>
<organism evidence="2 3">
    <name type="scientific">Eumeta variegata</name>
    <name type="common">Bagworm moth</name>
    <name type="synonym">Eumeta japonica</name>
    <dbReference type="NCBI Taxonomy" id="151549"/>
    <lineage>
        <taxon>Eukaryota</taxon>
        <taxon>Metazoa</taxon>
        <taxon>Ecdysozoa</taxon>
        <taxon>Arthropoda</taxon>
        <taxon>Hexapoda</taxon>
        <taxon>Insecta</taxon>
        <taxon>Pterygota</taxon>
        <taxon>Neoptera</taxon>
        <taxon>Endopterygota</taxon>
        <taxon>Lepidoptera</taxon>
        <taxon>Glossata</taxon>
        <taxon>Ditrysia</taxon>
        <taxon>Tineoidea</taxon>
        <taxon>Psychidae</taxon>
        <taxon>Oiketicinae</taxon>
        <taxon>Eumeta</taxon>
    </lineage>
</organism>
<accession>A0A4C1Z3C3</accession>
<keyword evidence="3" id="KW-1185">Reference proteome</keyword>
<name>A0A4C1Z3C3_EUMVA</name>
<sequence length="82" mass="9310">MANEIKTPQRLGRAGRAYNGGGAPPRPRCLRRKLFQQNKDLRTVSRDKGRCVRWRGARDSSDSVITKSEKLKEKGRCGYTSM</sequence>
<proteinExistence type="predicted"/>
<dbReference type="Proteomes" id="UP000299102">
    <property type="component" value="Unassembled WGS sequence"/>
</dbReference>
<dbReference type="EMBL" id="BGZK01001516">
    <property type="protein sequence ID" value="GBP81534.1"/>
    <property type="molecule type" value="Genomic_DNA"/>
</dbReference>
<comment type="caution">
    <text evidence="2">The sequence shown here is derived from an EMBL/GenBank/DDBJ whole genome shotgun (WGS) entry which is preliminary data.</text>
</comment>